<dbReference type="Proteomes" id="UP000813462">
    <property type="component" value="Unassembled WGS sequence"/>
</dbReference>
<evidence type="ECO:0000313" key="2">
    <source>
        <dbReference type="EMBL" id="KAH7516379.1"/>
    </source>
</evidence>
<dbReference type="InterPro" id="IPR044610">
    <property type="entry name" value="GLCAT14A/B/C"/>
</dbReference>
<dbReference type="EMBL" id="JAEACU010000010">
    <property type="protein sequence ID" value="KAH7516379.1"/>
    <property type="molecule type" value="Genomic_DNA"/>
</dbReference>
<dbReference type="GO" id="GO:0015020">
    <property type="term" value="F:glucuronosyltransferase activity"/>
    <property type="evidence" value="ECO:0007669"/>
    <property type="project" value="InterPro"/>
</dbReference>
<feature type="transmembrane region" description="Helical" evidence="1">
    <location>
        <begin position="20"/>
        <end position="44"/>
    </location>
</feature>
<proteinExistence type="predicted"/>
<protein>
    <submittedName>
        <fullName evidence="2">Uncharacterized protein</fullName>
    </submittedName>
</protein>
<dbReference type="PANTHER" id="PTHR45719">
    <property type="entry name" value="GLYCOSYLTRANSFERASE"/>
    <property type="match status" value="1"/>
</dbReference>
<reference evidence="2" key="1">
    <citation type="journal article" date="2021" name="Front. Plant Sci.">
        <title>Chromosome-Scale Genome Assembly for Chinese Sour Jujube and Insights Into Its Genome Evolution and Domestication Signature.</title>
        <authorList>
            <person name="Shen L.-Y."/>
            <person name="Luo H."/>
            <person name="Wang X.-L."/>
            <person name="Wang X.-M."/>
            <person name="Qiu X.-J."/>
            <person name="Liu H."/>
            <person name="Zhou S.-S."/>
            <person name="Jia K.-H."/>
            <person name="Nie S."/>
            <person name="Bao Y.-T."/>
            <person name="Zhang R.-G."/>
            <person name="Yun Q.-Z."/>
            <person name="Chai Y.-H."/>
            <person name="Lu J.-Y."/>
            <person name="Li Y."/>
            <person name="Zhao S.-W."/>
            <person name="Mao J.-F."/>
            <person name="Jia S.-G."/>
            <person name="Mao Y.-M."/>
        </authorList>
    </citation>
    <scope>NUCLEOTIDE SEQUENCE</scope>
    <source>
        <strain evidence="2">AT0</strain>
        <tissue evidence="2">Leaf</tissue>
    </source>
</reference>
<accession>A0A978UNH7</accession>
<dbReference type="PANTHER" id="PTHR45719:SF14">
    <property type="entry name" value="BETA-GLUCURONOSYLTRANSFERASE GLCAT14A"/>
    <property type="match status" value="1"/>
</dbReference>
<keyword evidence="1" id="KW-0472">Membrane</keyword>
<evidence type="ECO:0000313" key="3">
    <source>
        <dbReference type="Proteomes" id="UP000813462"/>
    </source>
</evidence>
<gene>
    <name evidence="2" type="ORF">FEM48_Zijuj10G0128900</name>
</gene>
<organism evidence="2 3">
    <name type="scientific">Ziziphus jujuba var. spinosa</name>
    <dbReference type="NCBI Taxonomy" id="714518"/>
    <lineage>
        <taxon>Eukaryota</taxon>
        <taxon>Viridiplantae</taxon>
        <taxon>Streptophyta</taxon>
        <taxon>Embryophyta</taxon>
        <taxon>Tracheophyta</taxon>
        <taxon>Spermatophyta</taxon>
        <taxon>Magnoliopsida</taxon>
        <taxon>eudicotyledons</taxon>
        <taxon>Gunneridae</taxon>
        <taxon>Pentapetalae</taxon>
        <taxon>rosids</taxon>
        <taxon>fabids</taxon>
        <taxon>Rosales</taxon>
        <taxon>Rhamnaceae</taxon>
        <taxon>Paliureae</taxon>
        <taxon>Ziziphus</taxon>
    </lineage>
</organism>
<sequence length="137" mass="15829">MFMKWSYWRFCLVRPRKNALFSGYMIFPLVCDLFSLLSSTKVLLSLRTQRVNSDLRYMIWDSPPGMEPHFLNTTDFDQMAQSGAAFARQFKNDDPVRNMVDERILKRGRNRPSQVHGPLAGKAGSWILVHNAVMSIS</sequence>
<keyword evidence="1" id="KW-0812">Transmembrane</keyword>
<comment type="caution">
    <text evidence="2">The sequence shown here is derived from an EMBL/GenBank/DDBJ whole genome shotgun (WGS) entry which is preliminary data.</text>
</comment>
<keyword evidence="1" id="KW-1133">Transmembrane helix</keyword>
<dbReference type="AlphaFoldDB" id="A0A978UNH7"/>
<name>A0A978UNH7_ZIZJJ</name>
<evidence type="ECO:0000256" key="1">
    <source>
        <dbReference type="SAM" id="Phobius"/>
    </source>
</evidence>